<name>A0ACB7RQE2_HYAAI</name>
<protein>
    <submittedName>
        <fullName evidence="1">Uncharacterized protein</fullName>
    </submittedName>
</protein>
<organism evidence="1 2">
    <name type="scientific">Hyalomma asiaticum</name>
    <name type="common">Tick</name>
    <dbReference type="NCBI Taxonomy" id="266040"/>
    <lineage>
        <taxon>Eukaryota</taxon>
        <taxon>Metazoa</taxon>
        <taxon>Ecdysozoa</taxon>
        <taxon>Arthropoda</taxon>
        <taxon>Chelicerata</taxon>
        <taxon>Arachnida</taxon>
        <taxon>Acari</taxon>
        <taxon>Parasitiformes</taxon>
        <taxon>Ixodida</taxon>
        <taxon>Ixodoidea</taxon>
        <taxon>Ixodidae</taxon>
        <taxon>Hyalomminae</taxon>
        <taxon>Hyalomma</taxon>
    </lineage>
</organism>
<keyword evidence="2" id="KW-1185">Reference proteome</keyword>
<accession>A0ACB7RQE2</accession>
<dbReference type="EMBL" id="CM023488">
    <property type="protein sequence ID" value="KAH6924853.1"/>
    <property type="molecule type" value="Genomic_DNA"/>
</dbReference>
<sequence>MHSTQDGIKKVASTFTSLQEKLDILRVVKENPTHLCGKRIDTVKELGLTPSTLNSIVAKRSEIKYTWVFHTKVAAGVNFNGTILQEKALDIVDKLRIDGFTVSNRWIARFKNRHGIRYCTMNDSHEGDIRVGCCVLSSSPSEGLAHFNSPKSSCSETTDDEAHTCGVWGTHWCSSWGQDLADAPLGASALDSASAGQGRQSFPTTCSVVLAYS</sequence>
<evidence type="ECO:0000313" key="1">
    <source>
        <dbReference type="EMBL" id="KAH6924853.1"/>
    </source>
</evidence>
<gene>
    <name evidence="1" type="ORF">HPB50_025730</name>
</gene>
<evidence type="ECO:0000313" key="2">
    <source>
        <dbReference type="Proteomes" id="UP000821845"/>
    </source>
</evidence>
<comment type="caution">
    <text evidence="1">The sequence shown here is derived from an EMBL/GenBank/DDBJ whole genome shotgun (WGS) entry which is preliminary data.</text>
</comment>
<reference evidence="1" key="1">
    <citation type="submission" date="2020-05" db="EMBL/GenBank/DDBJ databases">
        <title>Large-scale comparative analyses of tick genomes elucidate their genetic diversity and vector capacities.</title>
        <authorList>
            <person name="Jia N."/>
            <person name="Wang J."/>
            <person name="Shi W."/>
            <person name="Du L."/>
            <person name="Sun Y."/>
            <person name="Zhan W."/>
            <person name="Jiang J."/>
            <person name="Wang Q."/>
            <person name="Zhang B."/>
            <person name="Ji P."/>
            <person name="Sakyi L.B."/>
            <person name="Cui X."/>
            <person name="Yuan T."/>
            <person name="Jiang B."/>
            <person name="Yang W."/>
            <person name="Lam T.T.-Y."/>
            <person name="Chang Q."/>
            <person name="Ding S."/>
            <person name="Wang X."/>
            <person name="Zhu J."/>
            <person name="Ruan X."/>
            <person name="Zhao L."/>
            <person name="Wei J."/>
            <person name="Que T."/>
            <person name="Du C."/>
            <person name="Cheng J."/>
            <person name="Dai P."/>
            <person name="Han X."/>
            <person name="Huang E."/>
            <person name="Gao Y."/>
            <person name="Liu J."/>
            <person name="Shao H."/>
            <person name="Ye R."/>
            <person name="Li L."/>
            <person name="Wei W."/>
            <person name="Wang X."/>
            <person name="Wang C."/>
            <person name="Yang T."/>
            <person name="Huo Q."/>
            <person name="Li W."/>
            <person name="Guo W."/>
            <person name="Chen H."/>
            <person name="Zhou L."/>
            <person name="Ni X."/>
            <person name="Tian J."/>
            <person name="Zhou Y."/>
            <person name="Sheng Y."/>
            <person name="Liu T."/>
            <person name="Pan Y."/>
            <person name="Xia L."/>
            <person name="Li J."/>
            <person name="Zhao F."/>
            <person name="Cao W."/>
        </authorList>
    </citation>
    <scope>NUCLEOTIDE SEQUENCE</scope>
    <source>
        <strain evidence="1">Hyas-2018</strain>
    </source>
</reference>
<proteinExistence type="predicted"/>
<dbReference type="Proteomes" id="UP000821845">
    <property type="component" value="Chromosome 8"/>
</dbReference>